<dbReference type="AlphaFoldDB" id="A0A4Y9F1D1"/>
<proteinExistence type="predicted"/>
<dbReference type="Proteomes" id="UP000297951">
    <property type="component" value="Unassembled WGS sequence"/>
</dbReference>
<name>A0A4Y9F1D1_9MICC</name>
<feature type="transmembrane region" description="Helical" evidence="1">
    <location>
        <begin position="39"/>
        <end position="61"/>
    </location>
</feature>
<evidence type="ECO:0000313" key="2">
    <source>
        <dbReference type="EMBL" id="TFU19584.1"/>
    </source>
</evidence>
<dbReference type="EMBL" id="SPQC01000079">
    <property type="protein sequence ID" value="TFU19584.1"/>
    <property type="molecule type" value="Genomic_DNA"/>
</dbReference>
<evidence type="ECO:0000256" key="1">
    <source>
        <dbReference type="SAM" id="Phobius"/>
    </source>
</evidence>
<accession>A0A4Y9F1D1</accession>
<organism evidence="2 3">
    <name type="scientific">Rothia nasimurium</name>
    <dbReference type="NCBI Taxonomy" id="85336"/>
    <lineage>
        <taxon>Bacteria</taxon>
        <taxon>Bacillati</taxon>
        <taxon>Actinomycetota</taxon>
        <taxon>Actinomycetes</taxon>
        <taxon>Micrococcales</taxon>
        <taxon>Micrococcaceae</taxon>
        <taxon>Rothia</taxon>
    </lineage>
</organism>
<keyword evidence="1" id="KW-1133">Transmembrane helix</keyword>
<reference evidence="2 3" key="1">
    <citation type="submission" date="2019-03" db="EMBL/GenBank/DDBJ databases">
        <title>Diversity of the mouse oral microbiome.</title>
        <authorList>
            <person name="Joseph S."/>
            <person name="Aduse-Opoku J."/>
            <person name="Curtis M."/>
            <person name="Wade W."/>
            <person name="Hashim A."/>
        </authorList>
    </citation>
    <scope>NUCLEOTIDE SEQUENCE [LARGE SCALE GENOMIC DNA]</scope>
    <source>
        <strain evidence="3">irhom_31</strain>
    </source>
</reference>
<keyword evidence="1" id="KW-0812">Transmembrane</keyword>
<protein>
    <submittedName>
        <fullName evidence="2">Uncharacterized protein</fullName>
    </submittedName>
</protein>
<gene>
    <name evidence="2" type="ORF">E4U03_12315</name>
</gene>
<sequence length="74" mass="8353">MFHISTSEIFFVAIWLALIIYSMVFLMKNRNFISKMHRCILGLAILIVPYLGAIVAITFTASEKKKNISSGEIS</sequence>
<evidence type="ECO:0000313" key="3">
    <source>
        <dbReference type="Proteomes" id="UP000297951"/>
    </source>
</evidence>
<dbReference type="RefSeq" id="WP_135014014.1">
    <property type="nucleotide sequence ID" value="NZ_JADGLK010000079.1"/>
</dbReference>
<comment type="caution">
    <text evidence="2">The sequence shown here is derived from an EMBL/GenBank/DDBJ whole genome shotgun (WGS) entry which is preliminary data.</text>
</comment>
<feature type="transmembrane region" description="Helical" evidence="1">
    <location>
        <begin position="6"/>
        <end position="27"/>
    </location>
</feature>
<keyword evidence="1" id="KW-0472">Membrane</keyword>